<gene>
    <name evidence="2" type="ORF">L2A60_06870</name>
</gene>
<dbReference type="PANTHER" id="PTHR33293:SF1">
    <property type="entry name" value="INSERTION ELEMENT IS1 1 PROTEIN INSB-RELATED"/>
    <property type="match status" value="1"/>
</dbReference>
<evidence type="ECO:0000313" key="2">
    <source>
        <dbReference type="EMBL" id="MCF3946406.1"/>
    </source>
</evidence>
<dbReference type="InterPro" id="IPR051354">
    <property type="entry name" value="Transposase_27_IS1"/>
</dbReference>
<proteinExistence type="predicted"/>
<name>A0ABS9DXI3_9PROT</name>
<dbReference type="PANTHER" id="PTHR33293">
    <property type="entry name" value="INSERTION ELEMENT IS1 1 PROTEIN INSB-RELATED"/>
    <property type="match status" value="1"/>
</dbReference>
<dbReference type="RefSeq" id="WP_235703644.1">
    <property type="nucleotide sequence ID" value="NZ_JAKGBZ010000010.1"/>
</dbReference>
<dbReference type="Pfam" id="PF13384">
    <property type="entry name" value="HTH_23"/>
    <property type="match status" value="1"/>
</dbReference>
<organism evidence="2 3">
    <name type="scientific">Acidiphilium iwatense</name>
    <dbReference type="NCBI Taxonomy" id="768198"/>
    <lineage>
        <taxon>Bacteria</taxon>
        <taxon>Pseudomonadati</taxon>
        <taxon>Pseudomonadota</taxon>
        <taxon>Alphaproteobacteria</taxon>
        <taxon>Acetobacterales</taxon>
        <taxon>Acidocellaceae</taxon>
        <taxon>Acidiphilium</taxon>
    </lineage>
</organism>
<sequence>MDVADFESWLGWIAVLTVPQRRRAWQALTLSEVSESHDDETGASMDLAIATVDLPAPGERPIAVPLPPLPPSNPIGTEGVAELGQRRVDSVGCPHCEGRDVVRWGRASALPRYRCKTCRRTFNALTKTPLAHLRLKDKWATQTKAMIDGVSTAKAAKRCGVHYTTAFRWRHRFLEALAGDKPQALSGIVEGDETFILESFKGKRSAMPRAARKRGGKPAKCGISAEQIPVLVARDRHGATTDAVLPKLNRLSITAALGGIVTPANEFCCDGGTAIIAFARKAGIPTHILPMPGKPKPNAPDFHINNVNAYHGRLKEWLRRFHGVATKNLPNYLGWRRTLEALGQHATPEALILGAIGLGPYQQATL</sequence>
<keyword evidence="3" id="KW-1185">Reference proteome</keyword>
<evidence type="ECO:0000259" key="1">
    <source>
        <dbReference type="SMART" id="SM01126"/>
    </source>
</evidence>
<dbReference type="InterPro" id="IPR024445">
    <property type="entry name" value="Tnp_ISXO2-like"/>
</dbReference>
<dbReference type="EMBL" id="JAKGBZ010000010">
    <property type="protein sequence ID" value="MCF3946406.1"/>
    <property type="molecule type" value="Genomic_DNA"/>
</dbReference>
<dbReference type="Pfam" id="PF12762">
    <property type="entry name" value="DDE_Tnp_IS1595"/>
    <property type="match status" value="1"/>
</dbReference>
<evidence type="ECO:0000313" key="3">
    <source>
        <dbReference type="Proteomes" id="UP001521209"/>
    </source>
</evidence>
<reference evidence="2 3" key="1">
    <citation type="submission" date="2022-01" db="EMBL/GenBank/DDBJ databases">
        <authorList>
            <person name="Won M."/>
            <person name="Kim S.-J."/>
            <person name="Kwon S.-W."/>
        </authorList>
    </citation>
    <scope>NUCLEOTIDE SEQUENCE [LARGE SCALE GENOMIC DNA]</scope>
    <source>
        <strain evidence="2 3">KCTC 23505</strain>
    </source>
</reference>
<dbReference type="SMART" id="SM01126">
    <property type="entry name" value="DDE_Tnp_IS1595"/>
    <property type="match status" value="1"/>
</dbReference>
<protein>
    <submittedName>
        <fullName evidence="2">IS1595 family transposase</fullName>
    </submittedName>
</protein>
<comment type="caution">
    <text evidence="2">The sequence shown here is derived from an EMBL/GenBank/DDBJ whole genome shotgun (WGS) entry which is preliminary data.</text>
</comment>
<feature type="domain" description="ISXO2-like transposase" evidence="1">
    <location>
        <begin position="184"/>
        <end position="338"/>
    </location>
</feature>
<accession>A0ABS9DXI3</accession>
<dbReference type="NCBIfam" id="NF033547">
    <property type="entry name" value="transpos_IS1595"/>
    <property type="match status" value="1"/>
</dbReference>
<dbReference type="Proteomes" id="UP001521209">
    <property type="component" value="Unassembled WGS sequence"/>
</dbReference>